<feature type="transmembrane region" description="Helical" evidence="2">
    <location>
        <begin position="397"/>
        <end position="414"/>
    </location>
</feature>
<feature type="transmembrane region" description="Helical" evidence="2">
    <location>
        <begin position="553"/>
        <end position="571"/>
    </location>
</feature>
<dbReference type="PANTHER" id="PTHR36840">
    <property type="entry name" value="BLL5714 PROTEIN"/>
    <property type="match status" value="1"/>
</dbReference>
<feature type="transmembrane region" description="Helical" evidence="2">
    <location>
        <begin position="259"/>
        <end position="277"/>
    </location>
</feature>
<feature type="transmembrane region" description="Helical" evidence="2">
    <location>
        <begin position="518"/>
        <end position="541"/>
    </location>
</feature>
<evidence type="ECO:0000313" key="3">
    <source>
        <dbReference type="EMBL" id="MDI1487299.1"/>
    </source>
</evidence>
<accession>A0AA43QKH9</accession>
<organism evidence="3 4">
    <name type="scientific">Ramalina farinacea</name>
    <dbReference type="NCBI Taxonomy" id="258253"/>
    <lineage>
        <taxon>Eukaryota</taxon>
        <taxon>Fungi</taxon>
        <taxon>Dikarya</taxon>
        <taxon>Ascomycota</taxon>
        <taxon>Pezizomycotina</taxon>
        <taxon>Lecanoromycetes</taxon>
        <taxon>OSLEUM clade</taxon>
        <taxon>Lecanoromycetidae</taxon>
        <taxon>Lecanorales</taxon>
        <taxon>Lecanorineae</taxon>
        <taxon>Ramalinaceae</taxon>
        <taxon>Ramalina</taxon>
    </lineage>
</organism>
<evidence type="ECO:0000313" key="4">
    <source>
        <dbReference type="Proteomes" id="UP001161017"/>
    </source>
</evidence>
<feature type="transmembrane region" description="Helical" evidence="2">
    <location>
        <begin position="226"/>
        <end position="247"/>
    </location>
</feature>
<feature type="transmembrane region" description="Helical" evidence="2">
    <location>
        <begin position="315"/>
        <end position="335"/>
    </location>
</feature>
<keyword evidence="2" id="KW-0812">Transmembrane</keyword>
<feature type="transmembrane region" description="Helical" evidence="2">
    <location>
        <begin position="283"/>
        <end position="303"/>
    </location>
</feature>
<feature type="transmembrane region" description="Helical" evidence="2">
    <location>
        <begin position="577"/>
        <end position="597"/>
    </location>
</feature>
<feature type="region of interest" description="Disordered" evidence="1">
    <location>
        <begin position="1"/>
        <end position="27"/>
    </location>
</feature>
<name>A0AA43QKH9_9LECA</name>
<dbReference type="InterPro" id="IPR010640">
    <property type="entry name" value="Low_temperature_requirement_A"/>
</dbReference>
<keyword evidence="2" id="KW-1133">Transmembrane helix</keyword>
<feature type="transmembrane region" description="Helical" evidence="2">
    <location>
        <begin position="464"/>
        <end position="484"/>
    </location>
</feature>
<dbReference type="PANTHER" id="PTHR36840:SF1">
    <property type="entry name" value="BLL5714 PROTEIN"/>
    <property type="match status" value="1"/>
</dbReference>
<dbReference type="AlphaFoldDB" id="A0AA43QKH9"/>
<feature type="transmembrane region" description="Helical" evidence="2">
    <location>
        <begin position="341"/>
        <end position="361"/>
    </location>
</feature>
<dbReference type="EMBL" id="JAPUFD010000005">
    <property type="protein sequence ID" value="MDI1487299.1"/>
    <property type="molecule type" value="Genomic_DNA"/>
</dbReference>
<dbReference type="Pfam" id="PF06772">
    <property type="entry name" value="LtrA"/>
    <property type="match status" value="1"/>
</dbReference>
<proteinExistence type="predicted"/>
<protein>
    <submittedName>
        <fullName evidence="3">Uncharacterized protein</fullName>
    </submittedName>
</protein>
<keyword evidence="4" id="KW-1185">Reference proteome</keyword>
<evidence type="ECO:0000256" key="2">
    <source>
        <dbReference type="SAM" id="Phobius"/>
    </source>
</evidence>
<evidence type="ECO:0000256" key="1">
    <source>
        <dbReference type="SAM" id="MobiDB-lite"/>
    </source>
</evidence>
<reference evidence="3" key="1">
    <citation type="journal article" date="2023" name="Genome Biol. Evol.">
        <title>First Whole Genome Sequence and Flow Cytometry Genome Size Data for the Lichen-Forming Fungus Ramalina farinacea (Ascomycota).</title>
        <authorList>
            <person name="Llewellyn T."/>
            <person name="Mian S."/>
            <person name="Hill R."/>
            <person name="Leitch I.J."/>
            <person name="Gaya E."/>
        </authorList>
    </citation>
    <scope>NUCLEOTIDE SEQUENCE</scope>
    <source>
        <strain evidence="3">LIQ254RAFAR</strain>
    </source>
</reference>
<dbReference type="Proteomes" id="UP001161017">
    <property type="component" value="Unassembled WGS sequence"/>
</dbReference>
<comment type="caution">
    <text evidence="3">The sequence shown here is derived from an EMBL/GenBank/DDBJ whole genome shotgun (WGS) entry which is preliminary data.</text>
</comment>
<feature type="transmembrane region" description="Helical" evidence="2">
    <location>
        <begin position="420"/>
        <end position="443"/>
    </location>
</feature>
<gene>
    <name evidence="3" type="ORF">OHK93_006568</name>
</gene>
<keyword evidence="2" id="KW-0472">Membrane</keyword>
<sequence length="648" mass="73812">MSGAVEDSDHPNDFTSIALHHRSHHGKRLRKLFHPNGRRIHIAPTPDEQLRLARDLPKVEPDENFDVYLHGSPEHLNIVREIHSHHDQRRSTLRSQHTDIYDEFERVKADLDLLSDELHMLTDHGVSLDANFSKFGYDAHIRTRDPDSAASSVSEKRNWDAERQLGVPLTFWRKPIVRQYFHRGLLWRAAQIDQVGSFELFVDLLYVGIIAIIGDTAAEEATGFGLLRFAITFILGWKMWSDITLVVGWFEIDDIFQRICILFDMICLFGYTLNIVQAFETTWIQLIAFYLTSRLFNASYYLWMSYILPTIRGHMLTNAVCVLIPSVLWIASIQVEYPARLALIWPAILLDLLGSVAIGLVKHYLDRQIEKSSVTPRMSKYFDFIPATNIEHKTERTNAFVTLVFGYSVVALLFQNRAPMGINAFFGKAVLGLIQAFAFNWLYFEIDAWNLYTHAIRRSWWSSLLWISAHLPFIMGYVLGGASLSRLVLATDCRDANTEDLTEAYVGKSEHEVSPGLRWFYCGGLGVALISMSLIAVSHVHKEFAGQRIRKQYRLPVRIAVAIILICLPLAEHLSSLELISTTTGLIVLVLMVDVYGSTDRRDSFWKCSTSCRYAADASVKKKAIVDALKQGEKLDLKSSQAQKGLYE</sequence>